<gene>
    <name evidence="2" type="ORF">sscle_12g091730</name>
</gene>
<dbReference type="VEuPathDB" id="FungiDB:sscle_12g091730"/>
<reference evidence="3" key="1">
    <citation type="journal article" date="2017" name="Genome Biol. Evol.">
        <title>The complete genome sequence of the phytopathogenic fungus Sclerotinia sclerotiorum reveals insights into the genome architecture of broad host range pathogens.</title>
        <authorList>
            <person name="Derbyshire M."/>
            <person name="Denton-Giles M."/>
            <person name="Hegedus D."/>
            <person name="Seifbarghy S."/>
            <person name="Rollins J."/>
            <person name="van Kan J."/>
            <person name="Seidl M.F."/>
            <person name="Faino L."/>
            <person name="Mbengue M."/>
            <person name="Navaud O."/>
            <person name="Raffaele S."/>
            <person name="Hammond-Kosack K."/>
            <person name="Heard S."/>
            <person name="Oliver R."/>
        </authorList>
    </citation>
    <scope>NUCLEOTIDE SEQUENCE [LARGE SCALE GENOMIC DNA]</scope>
    <source>
        <strain evidence="3">ATCC 18683 / 1980 / Ss-1</strain>
    </source>
</reference>
<dbReference type="Gene3D" id="3.30.710.10">
    <property type="entry name" value="Potassium Channel Kv1.1, Chain A"/>
    <property type="match status" value="1"/>
</dbReference>
<protein>
    <recommendedName>
        <fullName evidence="1">BTB domain-containing protein</fullName>
    </recommendedName>
</protein>
<proteinExistence type="predicted"/>
<dbReference type="InterPro" id="IPR011333">
    <property type="entry name" value="SKP1/BTB/POZ_sf"/>
</dbReference>
<dbReference type="PROSITE" id="PS50097">
    <property type="entry name" value="BTB"/>
    <property type="match status" value="1"/>
</dbReference>
<evidence type="ECO:0000313" key="3">
    <source>
        <dbReference type="Proteomes" id="UP000177798"/>
    </source>
</evidence>
<evidence type="ECO:0000259" key="1">
    <source>
        <dbReference type="PROSITE" id="PS50097"/>
    </source>
</evidence>
<evidence type="ECO:0000313" key="2">
    <source>
        <dbReference type="EMBL" id="APA14403.1"/>
    </source>
</evidence>
<dbReference type="PANTHER" id="PTHR47843:SF2">
    <property type="entry name" value="BTB DOMAIN-CONTAINING PROTEIN"/>
    <property type="match status" value="1"/>
</dbReference>
<accession>A0A1D9QIF9</accession>
<feature type="domain" description="BTB" evidence="1">
    <location>
        <begin position="107"/>
        <end position="181"/>
    </location>
</feature>
<dbReference type="AlphaFoldDB" id="A0A1D9QIF9"/>
<sequence length="371" mass="41671">MNNNATNWQINAFLPPIFRTLPAVLAGASEYLPASSPAPVLKTFSAQYRAANSRFADLLDSPTIQPTRDTVSAGDARTHEAIRGLSRLEITATDRRPAPNWNNMSMDMVTVYIKGENGSVDGPPFNLHKSFFTHVSPYFEAVFNSGFAESEIQTLNFAESNREIFAMLVDWVYKKDLKALAAFELDDRKNLPVGIRLSALQGNDLEEYIKKSQETAFEHTTKLIDLWFFADKVIIPELQNAALQAIEILRFFTPLQGVPADISRAVYDKTPKGSPLRLYLAETTLRRLQPNSGNEGENFHPDMLVDIFNFVKIVGADAKLRHYGLSEKVMVAYFVPNKGDAHLEGNPIVTAPLADDIWISLWELRRYALKF</sequence>
<dbReference type="EMBL" id="CP017825">
    <property type="protein sequence ID" value="APA14403.1"/>
    <property type="molecule type" value="Genomic_DNA"/>
</dbReference>
<dbReference type="Pfam" id="PF00651">
    <property type="entry name" value="BTB"/>
    <property type="match status" value="1"/>
</dbReference>
<dbReference type="OrthoDB" id="194443at2759"/>
<organism evidence="2 3">
    <name type="scientific">Sclerotinia sclerotiorum (strain ATCC 18683 / 1980 / Ss-1)</name>
    <name type="common">White mold</name>
    <name type="synonym">Whetzelinia sclerotiorum</name>
    <dbReference type="NCBI Taxonomy" id="665079"/>
    <lineage>
        <taxon>Eukaryota</taxon>
        <taxon>Fungi</taxon>
        <taxon>Dikarya</taxon>
        <taxon>Ascomycota</taxon>
        <taxon>Pezizomycotina</taxon>
        <taxon>Leotiomycetes</taxon>
        <taxon>Helotiales</taxon>
        <taxon>Sclerotiniaceae</taxon>
        <taxon>Sclerotinia</taxon>
    </lineage>
</organism>
<dbReference type="Proteomes" id="UP000177798">
    <property type="component" value="Chromosome 12"/>
</dbReference>
<dbReference type="PANTHER" id="PTHR47843">
    <property type="entry name" value="BTB DOMAIN-CONTAINING PROTEIN-RELATED"/>
    <property type="match status" value="1"/>
</dbReference>
<dbReference type="SUPFAM" id="SSF54695">
    <property type="entry name" value="POZ domain"/>
    <property type="match status" value="1"/>
</dbReference>
<dbReference type="InterPro" id="IPR000210">
    <property type="entry name" value="BTB/POZ_dom"/>
</dbReference>
<name>A0A1D9QIF9_SCLS1</name>
<dbReference type="CDD" id="cd18186">
    <property type="entry name" value="BTB_POZ_ZBTB_KLHL-like"/>
    <property type="match status" value="1"/>
</dbReference>